<gene>
    <name evidence="9" type="ORF">GCM10022262_27840</name>
</gene>
<evidence type="ECO:0000256" key="5">
    <source>
        <dbReference type="ARBA" id="ARBA00023136"/>
    </source>
</evidence>
<evidence type="ECO:0000313" key="9">
    <source>
        <dbReference type="EMBL" id="GAA4288424.1"/>
    </source>
</evidence>
<name>A0ABP8EWQ7_9MICO</name>
<comment type="caution">
    <text evidence="9">The sequence shown here is derived from an EMBL/GenBank/DDBJ whole genome shotgun (WGS) entry which is preliminary data.</text>
</comment>
<feature type="transmembrane region" description="Helical" evidence="7">
    <location>
        <begin position="261"/>
        <end position="287"/>
    </location>
</feature>
<feature type="transmembrane region" description="Helical" evidence="7">
    <location>
        <begin position="409"/>
        <end position="432"/>
    </location>
</feature>
<dbReference type="RefSeq" id="WP_345042335.1">
    <property type="nucleotide sequence ID" value="NZ_BAABBA010000014.1"/>
</dbReference>
<sequence>MIRLTLSQMRAGLSRLGAAAVAIVVATAFVTATLLGGGLVRDTAHRAVTASLGDASVVVHPTDERPLDAAAVQALTELDVVAAADGVVQVPGQVLAGGERDAALLTPAASSPSLDPFEVVEGRAPAGDDEVAVTVSTAERLGVDVGDVLRVEHEVLDAETTAVGAVELRLSGIMSDPSLLSAPLGVVLASRANVEAWAADASPDGRLSYDQVLVAGDGAAGDDAVAEAVRAALPGALVRTALEQAEARTAELTGETETLTYFVLAFAAVAMFVAALVISNTFQVLVAQRARTLALLRCVGATKAQVHRSVLLEALVLGVLASVAGVLVGLGLGQAALWFLQGVDLGIEIAPAVPVTAATLTVPVLTGTAVTVVAALAPARAATRVAPLSALRPAPDPSSRAGGGRLRRWFALSLVTVGALLLGAATAGMLLPEEPLDLAHALLVGILGGVVSFAGVMVGAVFLVPRTVRAAGALLTLLAGHVRRPTVRLATVNAVRNPRRTAATASALVIGVALVTMMATGAATARSSLDRTLASTFPVDLIVDGAGLTPAHLDAVAGAPGIAEVLAVPAAGVVVDGGSPVETDAIGLDPDRARTLLRDQEIFAALADDVMLLGDEAAGVAGVADGEVVTVSTAVARARLTVEVIPAGQMTVLSAATLEELAPGSPVVGIWARVGDDAAAADVVVDVQDALAAVSADAVPFVTGLAAEREGFAQVVDTLLAVVVGLLGVAVVIALVGVANTLSLSVIERRHEHALLRAMGMTRGQLRGTLMVEGTLIAVVGTVLGTVLGLLYGWAGSAVLLGGTGDLVPAVPWAHLGAVAAVALLAGLVASVLPARSAARTPPVAALAA</sequence>
<evidence type="ECO:0000313" key="10">
    <source>
        <dbReference type="Proteomes" id="UP001499841"/>
    </source>
</evidence>
<feature type="transmembrane region" description="Helical" evidence="7">
    <location>
        <begin position="438"/>
        <end position="464"/>
    </location>
</feature>
<protein>
    <submittedName>
        <fullName evidence="9">FtsX-like permease family protein</fullName>
    </submittedName>
</protein>
<feature type="domain" description="ABC3 transporter permease C-terminal" evidence="8">
    <location>
        <begin position="265"/>
        <end position="385"/>
    </location>
</feature>
<evidence type="ECO:0000256" key="4">
    <source>
        <dbReference type="ARBA" id="ARBA00022989"/>
    </source>
</evidence>
<evidence type="ECO:0000259" key="8">
    <source>
        <dbReference type="Pfam" id="PF02687"/>
    </source>
</evidence>
<comment type="subcellular location">
    <subcellularLocation>
        <location evidence="1">Cell membrane</location>
        <topology evidence="1">Multi-pass membrane protein</topology>
    </subcellularLocation>
</comment>
<evidence type="ECO:0000256" key="1">
    <source>
        <dbReference type="ARBA" id="ARBA00004651"/>
    </source>
</evidence>
<organism evidence="9 10">
    <name type="scientific">Georgenia daeguensis</name>
    <dbReference type="NCBI Taxonomy" id="908355"/>
    <lineage>
        <taxon>Bacteria</taxon>
        <taxon>Bacillati</taxon>
        <taxon>Actinomycetota</taxon>
        <taxon>Actinomycetes</taxon>
        <taxon>Micrococcales</taxon>
        <taxon>Bogoriellaceae</taxon>
        <taxon>Georgenia</taxon>
    </lineage>
</organism>
<dbReference type="EMBL" id="BAABBA010000014">
    <property type="protein sequence ID" value="GAA4288424.1"/>
    <property type="molecule type" value="Genomic_DNA"/>
</dbReference>
<comment type="similarity">
    <text evidence="6">Belongs to the ABC-4 integral membrane protein family.</text>
</comment>
<evidence type="ECO:0000256" key="6">
    <source>
        <dbReference type="ARBA" id="ARBA00038076"/>
    </source>
</evidence>
<feature type="transmembrane region" description="Helical" evidence="7">
    <location>
        <begin position="813"/>
        <end position="833"/>
    </location>
</feature>
<feature type="transmembrane region" description="Helical" evidence="7">
    <location>
        <begin position="505"/>
        <end position="525"/>
    </location>
</feature>
<keyword evidence="10" id="KW-1185">Reference proteome</keyword>
<keyword evidence="5 7" id="KW-0472">Membrane</keyword>
<feature type="transmembrane region" description="Helical" evidence="7">
    <location>
        <begin position="352"/>
        <end position="377"/>
    </location>
</feature>
<dbReference type="InterPro" id="IPR003838">
    <property type="entry name" value="ABC3_permease_C"/>
</dbReference>
<keyword evidence="3 7" id="KW-0812">Transmembrane</keyword>
<dbReference type="PANTHER" id="PTHR30572">
    <property type="entry name" value="MEMBRANE COMPONENT OF TRANSPORTER-RELATED"/>
    <property type="match status" value="1"/>
</dbReference>
<dbReference type="Proteomes" id="UP001499841">
    <property type="component" value="Unassembled WGS sequence"/>
</dbReference>
<feature type="transmembrane region" description="Helical" evidence="7">
    <location>
        <begin position="719"/>
        <end position="747"/>
    </location>
</feature>
<evidence type="ECO:0000256" key="7">
    <source>
        <dbReference type="SAM" id="Phobius"/>
    </source>
</evidence>
<proteinExistence type="inferred from homology"/>
<evidence type="ECO:0000256" key="2">
    <source>
        <dbReference type="ARBA" id="ARBA00022475"/>
    </source>
</evidence>
<keyword evidence="4 7" id="KW-1133">Transmembrane helix</keyword>
<feature type="domain" description="ABC3 transporter permease C-terminal" evidence="8">
    <location>
        <begin position="726"/>
        <end position="843"/>
    </location>
</feature>
<reference evidence="10" key="1">
    <citation type="journal article" date="2019" name="Int. J. Syst. Evol. Microbiol.">
        <title>The Global Catalogue of Microorganisms (GCM) 10K type strain sequencing project: providing services to taxonomists for standard genome sequencing and annotation.</title>
        <authorList>
            <consortium name="The Broad Institute Genomics Platform"/>
            <consortium name="The Broad Institute Genome Sequencing Center for Infectious Disease"/>
            <person name="Wu L."/>
            <person name="Ma J."/>
        </authorList>
    </citation>
    <scope>NUCLEOTIDE SEQUENCE [LARGE SCALE GENOMIC DNA]</scope>
    <source>
        <strain evidence="10">JCM 17459</strain>
    </source>
</reference>
<feature type="transmembrane region" description="Helical" evidence="7">
    <location>
        <begin position="314"/>
        <end position="340"/>
    </location>
</feature>
<evidence type="ECO:0000256" key="3">
    <source>
        <dbReference type="ARBA" id="ARBA00022692"/>
    </source>
</evidence>
<feature type="transmembrane region" description="Helical" evidence="7">
    <location>
        <begin position="768"/>
        <end position="793"/>
    </location>
</feature>
<keyword evidence="2" id="KW-1003">Cell membrane</keyword>
<accession>A0ABP8EWQ7</accession>
<dbReference type="PANTHER" id="PTHR30572:SF4">
    <property type="entry name" value="ABC TRANSPORTER PERMEASE YTRF"/>
    <property type="match status" value="1"/>
</dbReference>
<dbReference type="InterPro" id="IPR050250">
    <property type="entry name" value="Macrolide_Exporter_MacB"/>
</dbReference>
<dbReference type="Pfam" id="PF02687">
    <property type="entry name" value="FtsX"/>
    <property type="match status" value="2"/>
</dbReference>